<reference evidence="5" key="1">
    <citation type="submission" date="2016-06" db="UniProtKB">
        <authorList>
            <consortium name="WormBaseParasite"/>
        </authorList>
    </citation>
    <scope>IDENTIFICATION</scope>
</reference>
<evidence type="ECO:0000313" key="5">
    <source>
        <dbReference type="WBParaSite" id="TCNE_0000619101-mRNA-1"/>
    </source>
</evidence>
<evidence type="ECO:0000313" key="3">
    <source>
        <dbReference type="EMBL" id="VDM37488.1"/>
    </source>
</evidence>
<feature type="compositionally biased region" description="Basic residues" evidence="1">
    <location>
        <begin position="25"/>
        <end position="38"/>
    </location>
</feature>
<proteinExistence type="predicted"/>
<evidence type="ECO:0000256" key="1">
    <source>
        <dbReference type="SAM" id="MobiDB-lite"/>
    </source>
</evidence>
<evidence type="ECO:0000256" key="2">
    <source>
        <dbReference type="SAM" id="Phobius"/>
    </source>
</evidence>
<keyword evidence="4" id="KW-1185">Reference proteome</keyword>
<dbReference type="EMBL" id="UYWY01019451">
    <property type="protein sequence ID" value="VDM37488.1"/>
    <property type="molecule type" value="Genomic_DNA"/>
</dbReference>
<dbReference type="WBParaSite" id="TCNE_0000619101-mRNA-1">
    <property type="protein sequence ID" value="TCNE_0000619101-mRNA-1"/>
    <property type="gene ID" value="TCNE_0000619101"/>
</dbReference>
<feature type="region of interest" description="Disordered" evidence="1">
    <location>
        <begin position="22"/>
        <end position="64"/>
    </location>
</feature>
<accession>A0A183UCH1</accession>
<keyword evidence="2" id="KW-0472">Membrane</keyword>
<dbReference type="AlphaFoldDB" id="A0A183UCH1"/>
<protein>
    <submittedName>
        <fullName evidence="5">Transmembrane protein</fullName>
    </submittedName>
</protein>
<reference evidence="3 4" key="2">
    <citation type="submission" date="2018-11" db="EMBL/GenBank/DDBJ databases">
        <authorList>
            <consortium name="Pathogen Informatics"/>
        </authorList>
    </citation>
    <scope>NUCLEOTIDE SEQUENCE [LARGE SCALE GENOMIC DNA]</scope>
</reference>
<evidence type="ECO:0000313" key="4">
    <source>
        <dbReference type="Proteomes" id="UP000050794"/>
    </source>
</evidence>
<gene>
    <name evidence="3" type="ORF">TCNE_LOCUS6191</name>
</gene>
<keyword evidence="2" id="KW-1133">Transmembrane helix</keyword>
<name>A0A183UCH1_TOXCA</name>
<organism evidence="4 5">
    <name type="scientific">Toxocara canis</name>
    <name type="common">Canine roundworm</name>
    <dbReference type="NCBI Taxonomy" id="6265"/>
    <lineage>
        <taxon>Eukaryota</taxon>
        <taxon>Metazoa</taxon>
        <taxon>Ecdysozoa</taxon>
        <taxon>Nematoda</taxon>
        <taxon>Chromadorea</taxon>
        <taxon>Rhabditida</taxon>
        <taxon>Spirurina</taxon>
        <taxon>Ascaridomorpha</taxon>
        <taxon>Ascaridoidea</taxon>
        <taxon>Toxocaridae</taxon>
        <taxon>Toxocara</taxon>
    </lineage>
</organism>
<sequence length="200" mass="22971">MFYEKQFSIARADIISVLVEDEPRRRKSGPQRGSRAHYTKKDHSVEDYEMSRSARTRRADDKDKNRKAGVMQLFAAKFSSVREEVSFSNAERLTQKAIKRRRVGTGERGTREEKSHVACLLCLYRESSVMGAQRIYVLALAPMSLILSSLVFILSFTRVRSELFKWYTLNVLVVCILTGAAKTGVVIIDAVDHQFWERNM</sequence>
<feature type="transmembrane region" description="Helical" evidence="2">
    <location>
        <begin position="166"/>
        <end position="191"/>
    </location>
</feature>
<feature type="compositionally biased region" description="Basic and acidic residues" evidence="1">
    <location>
        <begin position="39"/>
        <end position="64"/>
    </location>
</feature>
<dbReference type="Proteomes" id="UP000050794">
    <property type="component" value="Unassembled WGS sequence"/>
</dbReference>
<feature type="transmembrane region" description="Helical" evidence="2">
    <location>
        <begin position="135"/>
        <end position="154"/>
    </location>
</feature>
<keyword evidence="2" id="KW-0812">Transmembrane</keyword>